<feature type="transmembrane region" description="Helical" evidence="7">
    <location>
        <begin position="61"/>
        <end position="78"/>
    </location>
</feature>
<feature type="domain" description="Glycine transporter" evidence="8">
    <location>
        <begin position="90"/>
        <end position="162"/>
    </location>
</feature>
<dbReference type="RefSeq" id="WP_091196636.1">
    <property type="nucleotide sequence ID" value="NZ_FOVE01000018.1"/>
</dbReference>
<evidence type="ECO:0000313" key="10">
    <source>
        <dbReference type="Proteomes" id="UP000242869"/>
    </source>
</evidence>
<comment type="subcellular location">
    <subcellularLocation>
        <location evidence="1">Cell membrane</location>
        <topology evidence="1">Multi-pass membrane protein</topology>
    </subcellularLocation>
</comment>
<proteinExistence type="inferred from homology"/>
<dbReference type="InterPro" id="IPR005115">
    <property type="entry name" value="Gly_transporter"/>
</dbReference>
<dbReference type="GO" id="GO:0005886">
    <property type="term" value="C:plasma membrane"/>
    <property type="evidence" value="ECO:0007669"/>
    <property type="project" value="UniProtKB-SubCell"/>
</dbReference>
<dbReference type="Pfam" id="PF03458">
    <property type="entry name" value="Gly_transporter"/>
    <property type="match status" value="2"/>
</dbReference>
<keyword evidence="5 7" id="KW-1133">Transmembrane helix</keyword>
<sequence length="204" mass="22033">MTLYLVENLGIAVFAITGVLAVRQQGVDVFGAVVLGVVTAIGGGTIRDTLLGIPIYWVRDFTYAWSAIGAALLAFFLVKRLQHTYQWLLYLDGLGAALFGITAAEKLLSLHFSEPVAVLMGLLTSIGGGIMRDTLAGRPSLLMSRELYATPILLGCTVYVVTGHFMNNFLSGLLAMTCAFGLRATAIYRHLEMPVWLSTQAESE</sequence>
<dbReference type="PANTHER" id="PTHR30506:SF3">
    <property type="entry name" value="UPF0126 INNER MEMBRANE PROTEIN YADS-RELATED"/>
    <property type="match status" value="1"/>
</dbReference>
<dbReference type="EMBL" id="FOVE01000018">
    <property type="protein sequence ID" value="SFN82000.1"/>
    <property type="molecule type" value="Genomic_DNA"/>
</dbReference>
<comment type="similarity">
    <text evidence="2">Belongs to the UPF0126 family.</text>
</comment>
<dbReference type="PANTHER" id="PTHR30506">
    <property type="entry name" value="INNER MEMBRANE PROTEIN"/>
    <property type="match status" value="1"/>
</dbReference>
<evidence type="ECO:0000256" key="4">
    <source>
        <dbReference type="ARBA" id="ARBA00022692"/>
    </source>
</evidence>
<feature type="transmembrane region" description="Helical" evidence="7">
    <location>
        <begin position="6"/>
        <end position="22"/>
    </location>
</feature>
<keyword evidence="4 7" id="KW-0812">Transmembrane</keyword>
<accession>A0A1I5C4K2</accession>
<gene>
    <name evidence="9" type="ORF">SAMN05660284_02334</name>
</gene>
<feature type="domain" description="Glycine transporter" evidence="8">
    <location>
        <begin position="5"/>
        <end position="78"/>
    </location>
</feature>
<dbReference type="AlphaFoldDB" id="A0A1I5C4K2"/>
<dbReference type="OrthoDB" id="9791874at2"/>
<keyword evidence="6 7" id="KW-0472">Membrane</keyword>
<evidence type="ECO:0000256" key="6">
    <source>
        <dbReference type="ARBA" id="ARBA00023136"/>
    </source>
</evidence>
<keyword evidence="3" id="KW-1003">Cell membrane</keyword>
<protein>
    <submittedName>
        <fullName evidence="9">Uncharacterized membrane protein YeiH</fullName>
    </submittedName>
</protein>
<name>A0A1I5C4K2_9NEIS</name>
<evidence type="ECO:0000256" key="3">
    <source>
        <dbReference type="ARBA" id="ARBA00022475"/>
    </source>
</evidence>
<evidence type="ECO:0000256" key="5">
    <source>
        <dbReference type="ARBA" id="ARBA00022989"/>
    </source>
</evidence>
<feature type="transmembrane region" description="Helical" evidence="7">
    <location>
        <begin position="87"/>
        <end position="104"/>
    </location>
</feature>
<evidence type="ECO:0000259" key="8">
    <source>
        <dbReference type="Pfam" id="PF03458"/>
    </source>
</evidence>
<dbReference type="Proteomes" id="UP000242869">
    <property type="component" value="Unassembled WGS sequence"/>
</dbReference>
<evidence type="ECO:0000256" key="7">
    <source>
        <dbReference type="SAM" id="Phobius"/>
    </source>
</evidence>
<keyword evidence="10" id="KW-1185">Reference proteome</keyword>
<evidence type="ECO:0000313" key="9">
    <source>
        <dbReference type="EMBL" id="SFN82000.1"/>
    </source>
</evidence>
<evidence type="ECO:0000256" key="2">
    <source>
        <dbReference type="ARBA" id="ARBA00008193"/>
    </source>
</evidence>
<reference evidence="10" key="1">
    <citation type="submission" date="2016-10" db="EMBL/GenBank/DDBJ databases">
        <authorList>
            <person name="Varghese N."/>
            <person name="Submissions S."/>
        </authorList>
    </citation>
    <scope>NUCLEOTIDE SEQUENCE [LARGE SCALE GENOMIC DNA]</scope>
    <source>
        <strain evidence="10">DSM 6150</strain>
    </source>
</reference>
<organism evidence="9 10">
    <name type="scientific">Formivibrio citricus</name>
    <dbReference type="NCBI Taxonomy" id="83765"/>
    <lineage>
        <taxon>Bacteria</taxon>
        <taxon>Pseudomonadati</taxon>
        <taxon>Pseudomonadota</taxon>
        <taxon>Betaproteobacteria</taxon>
        <taxon>Neisseriales</taxon>
        <taxon>Chitinibacteraceae</taxon>
        <taxon>Formivibrio</taxon>
    </lineage>
</organism>
<feature type="transmembrane region" description="Helical" evidence="7">
    <location>
        <begin position="147"/>
        <end position="166"/>
    </location>
</feature>
<evidence type="ECO:0000256" key="1">
    <source>
        <dbReference type="ARBA" id="ARBA00004651"/>
    </source>
</evidence>
<feature type="transmembrane region" description="Helical" evidence="7">
    <location>
        <begin position="29"/>
        <end position="46"/>
    </location>
</feature>